<organism evidence="1 2">
    <name type="scientific">Steinernema glaseri</name>
    <dbReference type="NCBI Taxonomy" id="37863"/>
    <lineage>
        <taxon>Eukaryota</taxon>
        <taxon>Metazoa</taxon>
        <taxon>Ecdysozoa</taxon>
        <taxon>Nematoda</taxon>
        <taxon>Chromadorea</taxon>
        <taxon>Rhabditida</taxon>
        <taxon>Tylenchina</taxon>
        <taxon>Panagrolaimomorpha</taxon>
        <taxon>Strongyloidoidea</taxon>
        <taxon>Steinernematidae</taxon>
        <taxon>Steinernema</taxon>
    </lineage>
</organism>
<dbReference type="WBParaSite" id="L893_g31664.t1">
    <property type="protein sequence ID" value="L893_g31664.t1"/>
    <property type="gene ID" value="L893_g31664"/>
</dbReference>
<sequence length="123" mass="14235">MYRCPQIILISVWRSVCPRAFWSSAGSPLGALLQRRPLLVPVPEVQIRVKNQKQTSFDDVPPEERRSVTVNDRRLMRREEGRVFVGFWRSHMGAMRRNCGELSEEKKQGATGCRMTLLSIYDI</sequence>
<dbReference type="Proteomes" id="UP000095287">
    <property type="component" value="Unplaced"/>
</dbReference>
<name>A0A1I8A1K7_9BILA</name>
<keyword evidence="1" id="KW-1185">Reference proteome</keyword>
<evidence type="ECO:0000313" key="1">
    <source>
        <dbReference type="Proteomes" id="UP000095287"/>
    </source>
</evidence>
<proteinExistence type="predicted"/>
<protein>
    <submittedName>
        <fullName evidence="2">Uncharacterized protein</fullName>
    </submittedName>
</protein>
<dbReference type="AlphaFoldDB" id="A0A1I8A1K7"/>
<reference evidence="2" key="1">
    <citation type="submission" date="2016-11" db="UniProtKB">
        <authorList>
            <consortium name="WormBaseParasite"/>
        </authorList>
    </citation>
    <scope>IDENTIFICATION</scope>
</reference>
<evidence type="ECO:0000313" key="2">
    <source>
        <dbReference type="WBParaSite" id="L893_g31664.t1"/>
    </source>
</evidence>
<accession>A0A1I8A1K7</accession>